<dbReference type="Proteomes" id="UP000248584">
    <property type="component" value="Unassembled WGS sequence"/>
</dbReference>
<keyword evidence="3" id="KW-1185">Reference proteome</keyword>
<sequence>MKYITLLFALAITLTACEGPQGPPGFDGFDGADGVNVVAQSFESTVDFFAPDYEVLIDYPANITVFPDDMTLVYILWDQVPGNNGGLVDVWRLLPQTIYTNFGEFQYNYDATNGDARIFIDAPASTDLSQLAPGDISNQTFRIVILPVELQSSTLDVTNYDEVMSISGLQQKDIIKID</sequence>
<proteinExistence type="predicted"/>
<feature type="chain" id="PRO_5046247599" description="Dihydrolipoamide dehydrogenase" evidence="1">
    <location>
        <begin position="19"/>
        <end position="178"/>
    </location>
</feature>
<comment type="caution">
    <text evidence="2">The sequence shown here is derived from an EMBL/GenBank/DDBJ whole genome shotgun (WGS) entry which is preliminary data.</text>
</comment>
<keyword evidence="1" id="KW-0732">Signal</keyword>
<evidence type="ECO:0008006" key="4">
    <source>
        <dbReference type="Google" id="ProtNLM"/>
    </source>
</evidence>
<organism evidence="2 3">
    <name type="scientific">Nonlabens dokdonensis</name>
    <dbReference type="NCBI Taxonomy" id="328515"/>
    <lineage>
        <taxon>Bacteria</taxon>
        <taxon>Pseudomonadati</taxon>
        <taxon>Bacteroidota</taxon>
        <taxon>Flavobacteriia</taxon>
        <taxon>Flavobacteriales</taxon>
        <taxon>Flavobacteriaceae</taxon>
        <taxon>Nonlabens</taxon>
    </lineage>
</organism>
<evidence type="ECO:0000256" key="1">
    <source>
        <dbReference type="SAM" id="SignalP"/>
    </source>
</evidence>
<feature type="signal peptide" evidence="1">
    <location>
        <begin position="1"/>
        <end position="18"/>
    </location>
</feature>
<dbReference type="PROSITE" id="PS51257">
    <property type="entry name" value="PROKAR_LIPOPROTEIN"/>
    <property type="match status" value="1"/>
</dbReference>
<reference evidence="2 3" key="1">
    <citation type="submission" date="2018-06" db="EMBL/GenBank/DDBJ databases">
        <title>Genomic Encyclopedia of Archaeal and Bacterial Type Strains, Phase II (KMG-II): from individual species to whole genera.</title>
        <authorList>
            <person name="Goeker M."/>
        </authorList>
    </citation>
    <scope>NUCLEOTIDE SEQUENCE [LARGE SCALE GENOMIC DNA]</scope>
    <source>
        <strain evidence="2 3">DSM 17205</strain>
    </source>
</reference>
<dbReference type="EMBL" id="QKZR01000001">
    <property type="protein sequence ID" value="PZX43729.1"/>
    <property type="molecule type" value="Genomic_DNA"/>
</dbReference>
<accession>A0ABX5Q106</accession>
<evidence type="ECO:0000313" key="3">
    <source>
        <dbReference type="Proteomes" id="UP000248584"/>
    </source>
</evidence>
<name>A0ABX5Q106_9FLAO</name>
<dbReference type="RefSeq" id="WP_015361554.1">
    <property type="nucleotide sequence ID" value="NZ_QKZR01000001.1"/>
</dbReference>
<protein>
    <recommendedName>
        <fullName evidence="4">Dihydrolipoamide dehydrogenase</fullName>
    </recommendedName>
</protein>
<evidence type="ECO:0000313" key="2">
    <source>
        <dbReference type="EMBL" id="PZX43729.1"/>
    </source>
</evidence>
<gene>
    <name evidence="2" type="ORF">LX97_00731</name>
</gene>